<accession>A0A8J7BW16</accession>
<dbReference type="PANTHER" id="PTHR35586">
    <property type="entry name" value="SLL1691 PROTEIN"/>
    <property type="match status" value="1"/>
</dbReference>
<organism evidence="1 2">
    <name type="scientific">Iningainema tapete BLCC-T55</name>
    <dbReference type="NCBI Taxonomy" id="2748662"/>
    <lineage>
        <taxon>Bacteria</taxon>
        <taxon>Bacillati</taxon>
        <taxon>Cyanobacteriota</taxon>
        <taxon>Cyanophyceae</taxon>
        <taxon>Nostocales</taxon>
        <taxon>Scytonemataceae</taxon>
        <taxon>Iningainema tapete</taxon>
    </lineage>
</organism>
<proteinExistence type="predicted"/>
<gene>
    <name evidence="1" type="ORF">ICL16_02160</name>
</gene>
<dbReference type="PANTHER" id="PTHR35586:SF1">
    <property type="entry name" value="SLL1691 PROTEIN"/>
    <property type="match status" value="1"/>
</dbReference>
<dbReference type="EMBL" id="JACXAE010000011">
    <property type="protein sequence ID" value="MBD2770957.1"/>
    <property type="molecule type" value="Genomic_DNA"/>
</dbReference>
<reference evidence="1" key="1">
    <citation type="submission" date="2020-09" db="EMBL/GenBank/DDBJ databases">
        <title>Iningainema tapete sp. nov. (Scytonemataceae, Cyanobacteria) from greenhouses in central Florida (USA) produces two types of nodularin with biosynthetic potential for microcystin-LR and anabaenopeptins.</title>
        <authorList>
            <person name="Berthold D.E."/>
            <person name="Lefler F.W."/>
            <person name="Huang I.-S."/>
            <person name="Abdulla H."/>
            <person name="Zimba P.V."/>
            <person name="Laughinghouse H.D. IV."/>
        </authorList>
    </citation>
    <scope>NUCLEOTIDE SEQUENCE</scope>
    <source>
        <strain evidence="1">BLCCT55</strain>
    </source>
</reference>
<protein>
    <submittedName>
        <fullName evidence="1">Cytosolic protein</fullName>
    </submittedName>
</protein>
<dbReference type="Proteomes" id="UP000629098">
    <property type="component" value="Unassembled WGS sequence"/>
</dbReference>
<evidence type="ECO:0000313" key="2">
    <source>
        <dbReference type="Proteomes" id="UP000629098"/>
    </source>
</evidence>
<keyword evidence="2" id="KW-1185">Reference proteome</keyword>
<evidence type="ECO:0000313" key="1">
    <source>
        <dbReference type="EMBL" id="MBD2770957.1"/>
    </source>
</evidence>
<sequence length="308" mass="37107">MTNPQTEFDSPWKDILQLYFEDFMRFFFPQAHREIDWTKQPEFLDKELQEVVRDAELGRRFADKLVKLYRTNGEENWILIHIEVQAQEESNFAQRLFIYNYRIYDRYKRPVASFAVLGDERSTWRPEQFGYELFGCSVDFRFPVVKLVDYQQRLSELEASRNPFATVVMAHLAALETSDDRFERKRQKLALVRRLYEQRFERQEVLNLLAFVDWMLTLPLDLETEFKRSVEQLEAEQRMRYVTSFERIARREELLKSIPVCLRLKFGSISQNLLPEIEQIEDFRLLETILEAIETANTVEELRQVYQP</sequence>
<dbReference type="AlphaFoldDB" id="A0A8J7BW16"/>
<name>A0A8J7BW16_9CYAN</name>
<comment type="caution">
    <text evidence="1">The sequence shown here is derived from an EMBL/GenBank/DDBJ whole genome shotgun (WGS) entry which is preliminary data.</text>
</comment>
<dbReference type="RefSeq" id="WP_190825257.1">
    <property type="nucleotide sequence ID" value="NZ_CAWPPI010000011.1"/>
</dbReference>